<comment type="caution">
    <text evidence="1">The sequence shown here is derived from an EMBL/GenBank/DDBJ whole genome shotgun (WGS) entry which is preliminary data.</text>
</comment>
<dbReference type="Pfam" id="PF16154">
    <property type="entry name" value="DUF4862"/>
    <property type="match status" value="1"/>
</dbReference>
<proteinExistence type="predicted"/>
<name>A0A9W6M8N1_9MICO</name>
<evidence type="ECO:0000313" key="1">
    <source>
        <dbReference type="EMBL" id="GLK01416.1"/>
    </source>
</evidence>
<evidence type="ECO:0000313" key="2">
    <source>
        <dbReference type="Proteomes" id="UP001142325"/>
    </source>
</evidence>
<reference evidence="1" key="1">
    <citation type="journal article" date="2014" name="Int. J. Syst. Evol. Microbiol.">
        <title>Complete genome sequence of Corynebacterium casei LMG S-19264T (=DSM 44701T), isolated from a smear-ripened cheese.</title>
        <authorList>
            <consortium name="US DOE Joint Genome Institute (JGI-PGF)"/>
            <person name="Walter F."/>
            <person name="Albersmeier A."/>
            <person name="Kalinowski J."/>
            <person name="Ruckert C."/>
        </authorList>
    </citation>
    <scope>NUCLEOTIDE SEQUENCE</scope>
    <source>
        <strain evidence="1">VKM Ac-1958</strain>
    </source>
</reference>
<accession>A0A9W6M8N1</accession>
<organism evidence="1 2">
    <name type="scientific">Microbacterium keratanolyticum</name>
    <dbReference type="NCBI Taxonomy" id="67574"/>
    <lineage>
        <taxon>Bacteria</taxon>
        <taxon>Bacillati</taxon>
        <taxon>Actinomycetota</taxon>
        <taxon>Actinomycetes</taxon>
        <taxon>Micrococcales</taxon>
        <taxon>Microbacteriaceae</taxon>
        <taxon>Microbacterium</taxon>
    </lineage>
</organism>
<protein>
    <submittedName>
        <fullName evidence="1">DUF4862 domain-containing protein</fullName>
    </submittedName>
</protein>
<gene>
    <name evidence="1" type="ORF">GCM10017596_11310</name>
</gene>
<dbReference type="Proteomes" id="UP001142325">
    <property type="component" value="Unassembled WGS sequence"/>
</dbReference>
<dbReference type="EMBL" id="BSET01000001">
    <property type="protein sequence ID" value="GLK01416.1"/>
    <property type="molecule type" value="Genomic_DNA"/>
</dbReference>
<dbReference type="InterPro" id="IPR032344">
    <property type="entry name" value="DUF4862"/>
</dbReference>
<dbReference type="RefSeq" id="WP_204939062.1">
    <property type="nucleotide sequence ID" value="NZ_BAAAUM010000001.1"/>
</dbReference>
<sequence length="312" mass="32411">MSTPILLSSYPLSPAHAQWDPTLEAELLPALFALPGVTGLEVPWVDGLHPHDEAWFLAHVPAGAQLALTAIPWVMKSCAADASYGIASPDETGRAKALTDLRRVAADVARVRAESAASVAIVTLHSAPQNAAAYGQDSIDALARSLAEIGSWDWSGAQLVIEHCDAFVAGRAGEKRFLSMAAELEAIEASKAPVGMWINWGRSAIELQDADAVTAQIADAAASGHLAGLAFSGASAVSGAYGPAWLDAHLPIAETFPESESLLDAAHVSAALAAAGDVPWLSVKVARRPDDVTVDAIVTTAERNLAVVHAAR</sequence>
<dbReference type="AlphaFoldDB" id="A0A9W6M8N1"/>
<keyword evidence="2" id="KW-1185">Reference proteome</keyword>
<reference evidence="1" key="2">
    <citation type="submission" date="2023-01" db="EMBL/GenBank/DDBJ databases">
        <authorList>
            <person name="Sun Q."/>
            <person name="Evtushenko L."/>
        </authorList>
    </citation>
    <scope>NUCLEOTIDE SEQUENCE</scope>
    <source>
        <strain evidence="1">VKM Ac-1958</strain>
    </source>
</reference>